<evidence type="ECO:0000313" key="11">
    <source>
        <dbReference type="EMBL" id="KAK0610075.1"/>
    </source>
</evidence>
<dbReference type="PANTHER" id="PTHR12947">
    <property type="entry name" value="AMSH-LIKE PROTEASE"/>
    <property type="match status" value="1"/>
</dbReference>
<keyword evidence="7" id="KW-0862">Zinc</keyword>
<dbReference type="FunFam" id="3.40.140.10:FF:000033">
    <property type="entry name" value="AMSH-like protease sst2"/>
    <property type="match status" value="1"/>
</dbReference>
<gene>
    <name evidence="11" type="ORF">B0T17DRAFT_512379</name>
</gene>
<sequence>MDNADLQVDHKADGRPMNVTELSDKAKQYDWNPRIRFKYWARAAETLHHEGQVYWREGNAAQAYMFLLRYSFLVIDNLPEHPEAKEPEARKATRPLEKRLPKVIDQLERIRPQIEKSYDEWVRITAAQRDLPRDSSRPKLSQYERHAANDPALSWSHVSPAKILDAGEYQDLAIDLAKGEMNRRRRRQAGGSDDDERRRRSAGLWDGWNYIPHNSSDSTYKVRNSAKPTPQYMDDEELRRQMEATRRQLDYSDAISQPRELESDSLGSTSYYYPSIYKSSSVIYESPSSPVREKESPRLQPPRPPKESVAPPRPTTIRPLPRLPPPPRPVKEPLTSDTPTDDTLSGLEVAPPPPPKIASTVGSPKKDRVTFRPAAYLENGDPLRTVFLPSTLRQKFLNIAWENTRQGLEMCGMLCGTPVNNALFISCLLIPEQHCTSDTCETENESGMLDYCMTNDLLIIGWIHTHPTQSCFMSSRDLHTHAGYQVMMPESIAIVCAPSREPSWGIFRLTNPPGLPHILGCHHNDTFHQHSIENIYTAANHPPGHVFESSNLEVEVHDLRPGH</sequence>
<dbReference type="GO" id="GO:0016020">
    <property type="term" value="C:membrane"/>
    <property type="evidence" value="ECO:0007669"/>
    <property type="project" value="TreeGrafter"/>
</dbReference>
<evidence type="ECO:0000256" key="4">
    <source>
        <dbReference type="ARBA" id="ARBA00022723"/>
    </source>
</evidence>
<evidence type="ECO:0000256" key="5">
    <source>
        <dbReference type="ARBA" id="ARBA00022786"/>
    </source>
</evidence>
<evidence type="ECO:0000256" key="9">
    <source>
        <dbReference type="SAM" id="MobiDB-lite"/>
    </source>
</evidence>
<protein>
    <recommendedName>
        <fullName evidence="10">MPN domain-containing protein</fullName>
    </recommendedName>
</protein>
<dbReference type="InterPro" id="IPR015063">
    <property type="entry name" value="USP8_dimer"/>
</dbReference>
<evidence type="ECO:0000256" key="8">
    <source>
        <dbReference type="ARBA" id="ARBA00023049"/>
    </source>
</evidence>
<evidence type="ECO:0000256" key="6">
    <source>
        <dbReference type="ARBA" id="ARBA00022801"/>
    </source>
</evidence>
<reference evidence="11" key="1">
    <citation type="submission" date="2023-06" db="EMBL/GenBank/DDBJ databases">
        <title>Genome-scale phylogeny and comparative genomics of the fungal order Sordariales.</title>
        <authorList>
            <consortium name="Lawrence Berkeley National Laboratory"/>
            <person name="Hensen N."/>
            <person name="Bonometti L."/>
            <person name="Westerberg I."/>
            <person name="Brannstrom I.O."/>
            <person name="Guillou S."/>
            <person name="Cros-Aarteil S."/>
            <person name="Calhoun S."/>
            <person name="Haridas S."/>
            <person name="Kuo A."/>
            <person name="Mondo S."/>
            <person name="Pangilinan J."/>
            <person name="Riley R."/>
            <person name="LaButti K."/>
            <person name="Andreopoulos B."/>
            <person name="Lipzen A."/>
            <person name="Chen C."/>
            <person name="Yanf M."/>
            <person name="Daum C."/>
            <person name="Ng V."/>
            <person name="Clum A."/>
            <person name="Steindorff A."/>
            <person name="Ohm R."/>
            <person name="Martin F."/>
            <person name="Silar P."/>
            <person name="Natvig D."/>
            <person name="Lalanne C."/>
            <person name="Gautier V."/>
            <person name="Ament-velasquez S.L."/>
            <person name="Kruys A."/>
            <person name="Hutchinson M.I."/>
            <person name="Powell A.J."/>
            <person name="Barry K."/>
            <person name="Miller A.N."/>
            <person name="Grigoriev I.V."/>
            <person name="Debuchy R."/>
            <person name="Gladieux P."/>
            <person name="Thoren M.H."/>
            <person name="Johannesson H."/>
        </authorList>
    </citation>
    <scope>NUCLEOTIDE SEQUENCE</scope>
    <source>
        <strain evidence="11">SMH3391-2</strain>
    </source>
</reference>
<feature type="compositionally biased region" description="Low complexity" evidence="9">
    <location>
        <begin position="333"/>
        <end position="345"/>
    </location>
</feature>
<name>A0AA39WBK4_9PEZI</name>
<dbReference type="InterPro" id="IPR044098">
    <property type="entry name" value="STAMBP/STALP-like_MPN"/>
</dbReference>
<dbReference type="GO" id="GO:0140492">
    <property type="term" value="F:metal-dependent deubiquitinase activity"/>
    <property type="evidence" value="ECO:0007669"/>
    <property type="project" value="InterPro"/>
</dbReference>
<keyword evidence="5" id="KW-0833">Ubl conjugation pathway</keyword>
<dbReference type="GO" id="GO:0005768">
    <property type="term" value="C:endosome"/>
    <property type="evidence" value="ECO:0007669"/>
    <property type="project" value="TreeGrafter"/>
</dbReference>
<feature type="region of interest" description="Disordered" evidence="9">
    <location>
        <begin position="249"/>
        <end position="269"/>
    </location>
</feature>
<dbReference type="Proteomes" id="UP001174934">
    <property type="component" value="Unassembled WGS sequence"/>
</dbReference>
<dbReference type="SMART" id="SM00232">
    <property type="entry name" value="JAB_MPN"/>
    <property type="match status" value="1"/>
</dbReference>
<dbReference type="Pfam" id="PF08969">
    <property type="entry name" value="USP8_dimer"/>
    <property type="match status" value="1"/>
</dbReference>
<feature type="domain" description="MPN" evidence="10">
    <location>
        <begin position="385"/>
        <end position="513"/>
    </location>
</feature>
<dbReference type="Gene3D" id="3.40.140.10">
    <property type="entry name" value="Cytidine Deaminase, domain 2"/>
    <property type="match status" value="1"/>
</dbReference>
<dbReference type="PANTHER" id="PTHR12947:SF13">
    <property type="entry name" value="FI19924P1"/>
    <property type="match status" value="1"/>
</dbReference>
<evidence type="ECO:0000256" key="3">
    <source>
        <dbReference type="ARBA" id="ARBA00022670"/>
    </source>
</evidence>
<dbReference type="InterPro" id="IPR000555">
    <property type="entry name" value="JAMM/MPN+_dom"/>
</dbReference>
<organism evidence="11 12">
    <name type="scientific">Bombardia bombarda</name>
    <dbReference type="NCBI Taxonomy" id="252184"/>
    <lineage>
        <taxon>Eukaryota</taxon>
        <taxon>Fungi</taxon>
        <taxon>Dikarya</taxon>
        <taxon>Ascomycota</taxon>
        <taxon>Pezizomycotina</taxon>
        <taxon>Sordariomycetes</taxon>
        <taxon>Sordariomycetidae</taxon>
        <taxon>Sordariales</taxon>
        <taxon>Lasiosphaeriaceae</taxon>
        <taxon>Bombardia</taxon>
    </lineage>
</organism>
<keyword evidence="6" id="KW-0378">Hydrolase</keyword>
<dbReference type="GO" id="GO:0061578">
    <property type="term" value="F:K63-linked deubiquitinase activity"/>
    <property type="evidence" value="ECO:0007669"/>
    <property type="project" value="InterPro"/>
</dbReference>
<evidence type="ECO:0000313" key="12">
    <source>
        <dbReference type="Proteomes" id="UP001174934"/>
    </source>
</evidence>
<keyword evidence="8" id="KW-0482">Metalloprotease</keyword>
<dbReference type="GO" id="GO:0046872">
    <property type="term" value="F:metal ion binding"/>
    <property type="evidence" value="ECO:0007669"/>
    <property type="project" value="UniProtKB-KW"/>
</dbReference>
<dbReference type="Pfam" id="PF01398">
    <property type="entry name" value="JAB"/>
    <property type="match status" value="1"/>
</dbReference>
<evidence type="ECO:0000259" key="10">
    <source>
        <dbReference type="PROSITE" id="PS50249"/>
    </source>
</evidence>
<keyword evidence="4" id="KW-0479">Metal-binding</keyword>
<dbReference type="GO" id="GO:0006508">
    <property type="term" value="P:proteolysis"/>
    <property type="evidence" value="ECO:0007669"/>
    <property type="project" value="UniProtKB-KW"/>
</dbReference>
<comment type="cofactor">
    <cofactor evidence="1">
        <name>Zn(2+)</name>
        <dbReference type="ChEBI" id="CHEBI:29105"/>
    </cofactor>
</comment>
<dbReference type="InterPro" id="IPR037518">
    <property type="entry name" value="MPN"/>
</dbReference>
<keyword evidence="3" id="KW-0645">Protease</keyword>
<dbReference type="Gene3D" id="1.20.58.80">
    <property type="entry name" value="Phosphotransferase system, lactose/cellobiose-type IIA subunit"/>
    <property type="match status" value="1"/>
</dbReference>
<evidence type="ECO:0000256" key="1">
    <source>
        <dbReference type="ARBA" id="ARBA00001947"/>
    </source>
</evidence>
<dbReference type="GO" id="GO:0070536">
    <property type="term" value="P:protein K63-linked deubiquitination"/>
    <property type="evidence" value="ECO:0007669"/>
    <property type="project" value="InterPro"/>
</dbReference>
<feature type="compositionally biased region" description="Polar residues" evidence="9">
    <location>
        <begin position="216"/>
        <end position="228"/>
    </location>
</feature>
<dbReference type="SUPFAM" id="SSF102712">
    <property type="entry name" value="JAB1/MPN domain"/>
    <property type="match status" value="1"/>
</dbReference>
<comment type="caution">
    <text evidence="11">The sequence shown here is derived from an EMBL/GenBank/DDBJ whole genome shotgun (WGS) entry which is preliminary data.</text>
</comment>
<evidence type="ECO:0000256" key="7">
    <source>
        <dbReference type="ARBA" id="ARBA00022833"/>
    </source>
</evidence>
<dbReference type="CDD" id="cd08066">
    <property type="entry name" value="MPN_AMSH_like"/>
    <property type="match status" value="1"/>
</dbReference>
<proteinExistence type="inferred from homology"/>
<dbReference type="PROSITE" id="PS50249">
    <property type="entry name" value="MPN"/>
    <property type="match status" value="1"/>
</dbReference>
<keyword evidence="12" id="KW-1185">Reference proteome</keyword>
<dbReference type="SUPFAM" id="SSF140856">
    <property type="entry name" value="USP8 N-terminal domain-like"/>
    <property type="match status" value="1"/>
</dbReference>
<accession>A0AA39WBK4</accession>
<dbReference type="AlphaFoldDB" id="A0AA39WBK4"/>
<comment type="similarity">
    <text evidence="2">Belongs to the peptidase M67C family.</text>
</comment>
<feature type="region of interest" description="Disordered" evidence="9">
    <location>
        <begin position="216"/>
        <end position="236"/>
    </location>
</feature>
<evidence type="ECO:0000256" key="2">
    <source>
        <dbReference type="ARBA" id="ARBA00010981"/>
    </source>
</evidence>
<dbReference type="EMBL" id="JAULSR010000011">
    <property type="protein sequence ID" value="KAK0610075.1"/>
    <property type="molecule type" value="Genomic_DNA"/>
</dbReference>
<feature type="region of interest" description="Disordered" evidence="9">
    <location>
        <begin position="287"/>
        <end position="366"/>
    </location>
</feature>